<dbReference type="AlphaFoldDB" id="A0A9P5TM11"/>
<keyword evidence="1" id="KW-0472">Membrane</keyword>
<dbReference type="OrthoDB" id="3229610at2759"/>
<keyword evidence="1" id="KW-1133">Transmembrane helix</keyword>
<comment type="caution">
    <text evidence="2">The sequence shown here is derived from an EMBL/GenBank/DDBJ whole genome shotgun (WGS) entry which is preliminary data.</text>
</comment>
<reference evidence="2" key="1">
    <citation type="submission" date="2020-11" db="EMBL/GenBank/DDBJ databases">
        <authorList>
            <consortium name="DOE Joint Genome Institute"/>
            <person name="Ahrendt S."/>
            <person name="Riley R."/>
            <person name="Andreopoulos W."/>
            <person name="LaButti K."/>
            <person name="Pangilinan J."/>
            <person name="Ruiz-duenas F.J."/>
            <person name="Barrasa J.M."/>
            <person name="Sanchez-Garcia M."/>
            <person name="Camarero S."/>
            <person name="Miyauchi S."/>
            <person name="Serrano A."/>
            <person name="Linde D."/>
            <person name="Babiker R."/>
            <person name="Drula E."/>
            <person name="Ayuso-Fernandez I."/>
            <person name="Pacheco R."/>
            <person name="Padilla G."/>
            <person name="Ferreira P."/>
            <person name="Barriuso J."/>
            <person name="Kellner H."/>
            <person name="Castanera R."/>
            <person name="Alfaro M."/>
            <person name="Ramirez L."/>
            <person name="Pisabarro A.G."/>
            <person name="Kuo A."/>
            <person name="Tritt A."/>
            <person name="Lipzen A."/>
            <person name="He G."/>
            <person name="Yan M."/>
            <person name="Ng V."/>
            <person name="Cullen D."/>
            <person name="Martin F."/>
            <person name="Rosso M.-N."/>
            <person name="Henrissat B."/>
            <person name="Hibbett D."/>
            <person name="Martinez A.T."/>
            <person name="Grigoriev I.V."/>
        </authorList>
    </citation>
    <scope>NUCLEOTIDE SEQUENCE</scope>
    <source>
        <strain evidence="2">AH 44721</strain>
    </source>
</reference>
<evidence type="ECO:0000313" key="3">
    <source>
        <dbReference type="Proteomes" id="UP000724874"/>
    </source>
</evidence>
<organism evidence="2 3">
    <name type="scientific">Gymnopilus junonius</name>
    <name type="common">Spectacular rustgill mushroom</name>
    <name type="synonym">Gymnopilus spectabilis subsp. junonius</name>
    <dbReference type="NCBI Taxonomy" id="109634"/>
    <lineage>
        <taxon>Eukaryota</taxon>
        <taxon>Fungi</taxon>
        <taxon>Dikarya</taxon>
        <taxon>Basidiomycota</taxon>
        <taxon>Agaricomycotina</taxon>
        <taxon>Agaricomycetes</taxon>
        <taxon>Agaricomycetidae</taxon>
        <taxon>Agaricales</taxon>
        <taxon>Agaricineae</taxon>
        <taxon>Hymenogastraceae</taxon>
        <taxon>Gymnopilus</taxon>
    </lineage>
</organism>
<dbReference type="EMBL" id="JADNYJ010000064">
    <property type="protein sequence ID" value="KAF8894355.1"/>
    <property type="molecule type" value="Genomic_DNA"/>
</dbReference>
<accession>A0A9P5TM11</accession>
<evidence type="ECO:0000313" key="2">
    <source>
        <dbReference type="EMBL" id="KAF8894355.1"/>
    </source>
</evidence>
<feature type="transmembrane region" description="Helical" evidence="1">
    <location>
        <begin position="12"/>
        <end position="32"/>
    </location>
</feature>
<dbReference type="Proteomes" id="UP000724874">
    <property type="component" value="Unassembled WGS sequence"/>
</dbReference>
<protein>
    <submittedName>
        <fullName evidence="2">Uncharacterized protein</fullName>
    </submittedName>
</protein>
<gene>
    <name evidence="2" type="ORF">CPB84DRAFT_1682717</name>
</gene>
<name>A0A9P5TM11_GYMJU</name>
<dbReference type="PROSITE" id="PS51257">
    <property type="entry name" value="PROKAR_LIPOPROTEIN"/>
    <property type="match status" value="1"/>
</dbReference>
<feature type="transmembrane region" description="Helical" evidence="1">
    <location>
        <begin position="44"/>
        <end position="67"/>
    </location>
</feature>
<keyword evidence="3" id="KW-1185">Reference proteome</keyword>
<sequence>MKTFPPQNYLAWKISVSFLHLMAIGCAIYRLLHRYMIQRLWWDDYMVIVPLVLSLVYWPLFLVHFPYRLGGWC</sequence>
<keyword evidence="1" id="KW-0812">Transmembrane</keyword>
<proteinExistence type="predicted"/>
<evidence type="ECO:0000256" key="1">
    <source>
        <dbReference type="SAM" id="Phobius"/>
    </source>
</evidence>